<gene>
    <name evidence="2" type="ORF">XNOV1_A003919</name>
</gene>
<evidence type="ECO:0000256" key="1">
    <source>
        <dbReference type="SAM" id="MobiDB-lite"/>
    </source>
</evidence>
<name>A0AAV1GRD3_XYRNO</name>
<feature type="compositionally biased region" description="Basic and acidic residues" evidence="1">
    <location>
        <begin position="1"/>
        <end position="22"/>
    </location>
</feature>
<keyword evidence="3" id="KW-1185">Reference proteome</keyword>
<accession>A0AAV1GRD3</accession>
<feature type="compositionally biased region" description="Basic and acidic residues" evidence="1">
    <location>
        <begin position="33"/>
        <end position="48"/>
    </location>
</feature>
<dbReference type="Proteomes" id="UP001178508">
    <property type="component" value="Chromosome 16"/>
</dbReference>
<evidence type="ECO:0000313" key="2">
    <source>
        <dbReference type="EMBL" id="CAJ1075870.1"/>
    </source>
</evidence>
<protein>
    <submittedName>
        <fullName evidence="2">Uncharacterized protein</fullName>
    </submittedName>
</protein>
<feature type="region of interest" description="Disordered" evidence="1">
    <location>
        <begin position="1"/>
        <end position="55"/>
    </location>
</feature>
<organism evidence="2 3">
    <name type="scientific">Xyrichtys novacula</name>
    <name type="common">Pearly razorfish</name>
    <name type="synonym">Hemipteronotus novacula</name>
    <dbReference type="NCBI Taxonomy" id="13765"/>
    <lineage>
        <taxon>Eukaryota</taxon>
        <taxon>Metazoa</taxon>
        <taxon>Chordata</taxon>
        <taxon>Craniata</taxon>
        <taxon>Vertebrata</taxon>
        <taxon>Euteleostomi</taxon>
        <taxon>Actinopterygii</taxon>
        <taxon>Neopterygii</taxon>
        <taxon>Teleostei</taxon>
        <taxon>Neoteleostei</taxon>
        <taxon>Acanthomorphata</taxon>
        <taxon>Eupercaria</taxon>
        <taxon>Labriformes</taxon>
        <taxon>Labridae</taxon>
        <taxon>Xyrichtys</taxon>
    </lineage>
</organism>
<evidence type="ECO:0000313" key="3">
    <source>
        <dbReference type="Proteomes" id="UP001178508"/>
    </source>
</evidence>
<sequence length="99" mass="11380">MSPVDWERGASEAESSKPEKERGRRRRSSCNPVKERPHMNDEETESVRGCRRTPNIRCDTDGSIPACPLFYRFVLIRTTEPIRKKRPLSDSPHPADLSD</sequence>
<proteinExistence type="predicted"/>
<reference evidence="2" key="1">
    <citation type="submission" date="2023-08" db="EMBL/GenBank/DDBJ databases">
        <authorList>
            <person name="Alioto T."/>
            <person name="Alioto T."/>
            <person name="Gomez Garrido J."/>
        </authorList>
    </citation>
    <scope>NUCLEOTIDE SEQUENCE</scope>
</reference>
<dbReference type="EMBL" id="OY660879">
    <property type="protein sequence ID" value="CAJ1075870.1"/>
    <property type="molecule type" value="Genomic_DNA"/>
</dbReference>
<dbReference type="AlphaFoldDB" id="A0AAV1GRD3"/>